<dbReference type="PANTHER" id="PTHR47027:SF29">
    <property type="entry name" value="C2H2-TYPE DOMAIN-CONTAINING PROTEIN"/>
    <property type="match status" value="1"/>
</dbReference>
<accession>A0ABQ8T3P2</accession>
<dbReference type="PANTHER" id="PTHR47027">
    <property type="entry name" value="REVERSE TRANSCRIPTASE DOMAIN-CONTAINING PROTEIN"/>
    <property type="match status" value="1"/>
</dbReference>
<gene>
    <name evidence="2" type="ORF">ANN_10953</name>
</gene>
<protein>
    <recommendedName>
        <fullName evidence="1">Reverse transcriptase domain-containing protein</fullName>
    </recommendedName>
</protein>
<proteinExistence type="predicted"/>
<comment type="caution">
    <text evidence="2">The sequence shown here is derived from an EMBL/GenBank/DDBJ whole genome shotgun (WGS) entry which is preliminary data.</text>
</comment>
<dbReference type="InterPro" id="IPR043128">
    <property type="entry name" value="Rev_trsase/Diguanyl_cyclase"/>
</dbReference>
<dbReference type="EMBL" id="JAJSOF020000015">
    <property type="protein sequence ID" value="KAJ4441103.1"/>
    <property type="molecule type" value="Genomic_DNA"/>
</dbReference>
<dbReference type="InterPro" id="IPR043502">
    <property type="entry name" value="DNA/RNA_pol_sf"/>
</dbReference>
<reference evidence="2 3" key="1">
    <citation type="journal article" date="2022" name="Allergy">
        <title>Genome assembly and annotation of Periplaneta americana reveal a comprehensive cockroach allergen profile.</title>
        <authorList>
            <person name="Wang L."/>
            <person name="Xiong Q."/>
            <person name="Saelim N."/>
            <person name="Wang L."/>
            <person name="Nong W."/>
            <person name="Wan A.T."/>
            <person name="Shi M."/>
            <person name="Liu X."/>
            <person name="Cao Q."/>
            <person name="Hui J.H.L."/>
            <person name="Sookrung N."/>
            <person name="Leung T.F."/>
            <person name="Tungtrongchitr A."/>
            <person name="Tsui S.K.W."/>
        </authorList>
    </citation>
    <scope>NUCLEOTIDE SEQUENCE [LARGE SCALE GENOMIC DNA]</scope>
    <source>
        <strain evidence="2">PWHHKU_190912</strain>
    </source>
</reference>
<dbReference type="InterPro" id="IPR000477">
    <property type="entry name" value="RT_dom"/>
</dbReference>
<dbReference type="Gene3D" id="3.30.70.270">
    <property type="match status" value="1"/>
</dbReference>
<dbReference type="SUPFAM" id="SSF56219">
    <property type="entry name" value="DNase I-like"/>
    <property type="match status" value="1"/>
</dbReference>
<feature type="domain" description="Reverse transcriptase" evidence="1">
    <location>
        <begin position="302"/>
        <end position="409"/>
    </location>
</feature>
<dbReference type="Gene3D" id="3.60.10.10">
    <property type="entry name" value="Endonuclease/exonuclease/phosphatase"/>
    <property type="match status" value="1"/>
</dbReference>
<organism evidence="2 3">
    <name type="scientific">Periplaneta americana</name>
    <name type="common">American cockroach</name>
    <name type="synonym">Blatta americana</name>
    <dbReference type="NCBI Taxonomy" id="6978"/>
    <lineage>
        <taxon>Eukaryota</taxon>
        <taxon>Metazoa</taxon>
        <taxon>Ecdysozoa</taxon>
        <taxon>Arthropoda</taxon>
        <taxon>Hexapoda</taxon>
        <taxon>Insecta</taxon>
        <taxon>Pterygota</taxon>
        <taxon>Neoptera</taxon>
        <taxon>Polyneoptera</taxon>
        <taxon>Dictyoptera</taxon>
        <taxon>Blattodea</taxon>
        <taxon>Blattoidea</taxon>
        <taxon>Blattidae</taxon>
        <taxon>Blattinae</taxon>
        <taxon>Periplaneta</taxon>
    </lineage>
</organism>
<name>A0ABQ8T3P2_PERAM</name>
<dbReference type="InterPro" id="IPR036691">
    <property type="entry name" value="Endo/exonu/phosph_ase_sf"/>
</dbReference>
<dbReference type="SUPFAM" id="SSF56672">
    <property type="entry name" value="DNA/RNA polymerases"/>
    <property type="match status" value="1"/>
</dbReference>
<dbReference type="Pfam" id="PF00078">
    <property type="entry name" value="RVT_1"/>
    <property type="match status" value="1"/>
</dbReference>
<dbReference type="Proteomes" id="UP001148838">
    <property type="component" value="Unassembled WGS sequence"/>
</dbReference>
<sequence length="418" mass="48401">MGRPTISEFQRHNIAHARLVKAVVHQSLKYVIKSNGGLILDISGPLNSEIIIKLINTKSTEANMNRKTKYYAETMLTVIIVQTDLCSNWAEQPPVRTADELWDRVLDAWEEVAMNLDLFNNLVDSMLRKMRAVIDAVINAHAPAEEKDDHIKDSFYEELEHTFDQLSRYHMKILLGDFNAKVGREDIFKPTIGKESLHVSSNDNGVRFATLATSDEVEEELDVNNMWQNIRDNIKIAAEQSIGYYETKEKKPWFDEDCSIVVDRRKQAILKFLQDPIEENRDNYFNERWEASHTLRNKKRDYLKEKLNGVETNSKNKNIRDFYKVHCGLKQGDALSPLLFNFALEYAIRKVQDNREGLELNGLHQLLVYADDVNMLRENPQTIRENTKNLLEASKAIGLEVNPEKTKYMIMARDQNIV</sequence>
<evidence type="ECO:0000259" key="1">
    <source>
        <dbReference type="Pfam" id="PF00078"/>
    </source>
</evidence>
<keyword evidence="3" id="KW-1185">Reference proteome</keyword>
<evidence type="ECO:0000313" key="2">
    <source>
        <dbReference type="EMBL" id="KAJ4441103.1"/>
    </source>
</evidence>
<evidence type="ECO:0000313" key="3">
    <source>
        <dbReference type="Proteomes" id="UP001148838"/>
    </source>
</evidence>